<accession>A0A2V0RAJ1</accession>
<reference evidence="1" key="1">
    <citation type="submission" date="2017-04" db="EMBL/GenBank/DDBJ databases">
        <title>Unveiling RNA virosphere associated with marine microorganisms.</title>
        <authorList>
            <person name="Urayama S."/>
            <person name="Takaki Y."/>
            <person name="Nishi S."/>
            <person name="Yoshida Y."/>
            <person name="Deguchi S."/>
            <person name="Takai K."/>
            <person name="Nunoura T."/>
        </authorList>
    </citation>
    <scope>NUCLEOTIDE SEQUENCE</scope>
</reference>
<dbReference type="EMBL" id="BDQA01000621">
    <property type="protein sequence ID" value="GBH22094.1"/>
    <property type="molecule type" value="Genomic_RNA"/>
</dbReference>
<proteinExistence type="predicted"/>
<sequence>MAQEHMDDNAEMTWSPLDVTDISKVAQEIRIAQRVVSANMRRITIDDMDGARQIVTTVGNIVQLIHEMVMSCSIYKADYTAEYNAMAIVTDEIQCALWTFHQGLLDHRLRMLDLRRKYARDRERTGLSLEGVESGFMLSMYIASYEAMILATCDTMKAASQWHHNMAIMSDSINMAASYDAAAELDNADLNEFEHAEDVTDPLTDGDDLGPLGTLHSHMANSDLASSAGEVALNVEQVCEITSTPKSPIDV</sequence>
<name>A0A2V0RAJ1_9ZZZZ</name>
<evidence type="ECO:0000313" key="1">
    <source>
        <dbReference type="EMBL" id="GBH22094.1"/>
    </source>
</evidence>
<comment type="caution">
    <text evidence="1">The sequence shown here is derived from an EMBL/GenBank/DDBJ whole genome shotgun (WGS) entry which is preliminary data.</text>
</comment>
<dbReference type="AlphaFoldDB" id="A0A2V0RAJ1"/>
<protein>
    <submittedName>
        <fullName evidence="1">Uncharacterized protein</fullName>
    </submittedName>
</protein>
<organism evidence="1">
    <name type="scientific">viral metagenome</name>
    <dbReference type="NCBI Taxonomy" id="1070528"/>
    <lineage>
        <taxon>unclassified sequences</taxon>
        <taxon>metagenomes</taxon>
        <taxon>organismal metagenomes</taxon>
    </lineage>
</organism>